<proteinExistence type="predicted"/>
<keyword evidence="2" id="KW-0732">Signal</keyword>
<name>A0A6J5WV70_PRUAR</name>
<accession>A0A6J5WV70</accession>
<dbReference type="OrthoDB" id="1425446at2759"/>
<dbReference type="Pfam" id="PF14380">
    <property type="entry name" value="WAK_assoc"/>
    <property type="match status" value="1"/>
</dbReference>
<feature type="domain" description="Wall-associated receptor kinase C-terminal" evidence="3">
    <location>
        <begin position="102"/>
        <end position="193"/>
    </location>
</feature>
<dbReference type="PANTHER" id="PTHR33138">
    <property type="entry name" value="OS01G0690200 PROTEIN"/>
    <property type="match status" value="1"/>
</dbReference>
<dbReference type="PANTHER" id="PTHR33138:SF72">
    <property type="entry name" value="WALL-ASSOCIATED RECEPTOR KINASE CARBOXY-TERMINAL PROTEIN"/>
    <property type="match status" value="1"/>
</dbReference>
<evidence type="ECO:0000313" key="5">
    <source>
        <dbReference type="Proteomes" id="UP000507245"/>
    </source>
</evidence>
<evidence type="ECO:0000256" key="2">
    <source>
        <dbReference type="SAM" id="SignalP"/>
    </source>
</evidence>
<feature type="signal peptide" evidence="2">
    <location>
        <begin position="1"/>
        <end position="17"/>
    </location>
</feature>
<feature type="chain" id="PRO_5026651353" description="Wall-associated receptor kinase C-terminal domain-containing protein" evidence="2">
    <location>
        <begin position="18"/>
        <end position="215"/>
    </location>
</feature>
<organism evidence="4 5">
    <name type="scientific">Prunus armeniaca</name>
    <name type="common">Apricot</name>
    <name type="synonym">Armeniaca vulgaris</name>
    <dbReference type="NCBI Taxonomy" id="36596"/>
    <lineage>
        <taxon>Eukaryota</taxon>
        <taxon>Viridiplantae</taxon>
        <taxon>Streptophyta</taxon>
        <taxon>Embryophyta</taxon>
        <taxon>Tracheophyta</taxon>
        <taxon>Spermatophyta</taxon>
        <taxon>Magnoliopsida</taxon>
        <taxon>eudicotyledons</taxon>
        <taxon>Gunneridae</taxon>
        <taxon>Pentapetalae</taxon>
        <taxon>rosids</taxon>
        <taxon>fabids</taxon>
        <taxon>Rosales</taxon>
        <taxon>Rosaceae</taxon>
        <taxon>Amygdaloideae</taxon>
        <taxon>Amygdaleae</taxon>
        <taxon>Prunus</taxon>
    </lineage>
</organism>
<keyword evidence="1" id="KW-0325">Glycoprotein</keyword>
<dbReference type="AlphaFoldDB" id="A0A6J5WV70"/>
<evidence type="ECO:0000256" key="1">
    <source>
        <dbReference type="ARBA" id="ARBA00023180"/>
    </source>
</evidence>
<keyword evidence="5" id="KW-1185">Reference proteome</keyword>
<reference evidence="5" key="1">
    <citation type="journal article" date="2020" name="Genome Biol.">
        <title>Gamete binning: chromosome-level and haplotype-resolved genome assembly enabled by high-throughput single-cell sequencing of gamete genomes.</title>
        <authorList>
            <person name="Campoy J.A."/>
            <person name="Sun H."/>
            <person name="Goel M."/>
            <person name="Jiao W.-B."/>
            <person name="Folz-Donahue K."/>
            <person name="Wang N."/>
            <person name="Rubio M."/>
            <person name="Liu C."/>
            <person name="Kukat C."/>
            <person name="Ruiz D."/>
            <person name="Huettel B."/>
            <person name="Schneeberger K."/>
        </authorList>
    </citation>
    <scope>NUCLEOTIDE SEQUENCE [LARGE SCALE GENOMIC DNA]</scope>
    <source>
        <strain evidence="5">cv. Rojo Pasion</strain>
    </source>
</reference>
<evidence type="ECO:0000259" key="3">
    <source>
        <dbReference type="Pfam" id="PF14380"/>
    </source>
</evidence>
<dbReference type="EMBL" id="CAEKKB010000003">
    <property type="protein sequence ID" value="CAB4302298.1"/>
    <property type="molecule type" value="Genomic_DNA"/>
</dbReference>
<gene>
    <name evidence="4" type="ORF">ORAREDHAP_LOCUS17967</name>
</gene>
<protein>
    <recommendedName>
        <fullName evidence="3">Wall-associated receptor kinase C-terminal domain-containing protein</fullName>
    </recommendedName>
</protein>
<evidence type="ECO:0000313" key="4">
    <source>
        <dbReference type="EMBL" id="CAB4302298.1"/>
    </source>
</evidence>
<sequence>MHTLLLQSLFPLLLITSFPSINDELSLSRGNEQYTNCGEDINCGGISLSYPFWGVNRANYCGPPGFKLPGRTIGELCPPTYVNTNINFSLTNIPGLNSSCQTCDTNNDNVTYAMRSPPSDPVANSICKNGVNVPVFTTVVAALEANETTIEAVNEGFELGLEIDNGPCNSCEDSGGNCGLNTTGGFSCFCLDQAYETVCNATAPGAQDSYLGVCH</sequence>
<dbReference type="Proteomes" id="UP000507245">
    <property type="component" value="Unassembled WGS sequence"/>
</dbReference>
<dbReference type="InterPro" id="IPR032872">
    <property type="entry name" value="WAK_assoc_C"/>
</dbReference>